<keyword evidence="1" id="KW-1185">Reference proteome</keyword>
<gene>
    <name evidence="2" type="primary">LOC112690994</name>
</gene>
<dbReference type="OrthoDB" id="6582476at2759"/>
<proteinExistence type="predicted"/>
<reference evidence="2" key="1">
    <citation type="submission" date="2025-08" db="UniProtKB">
        <authorList>
            <consortium name="RefSeq"/>
        </authorList>
    </citation>
    <scope>IDENTIFICATION</scope>
    <source>
        <tissue evidence="2">Whole body</tissue>
    </source>
</reference>
<dbReference type="PANTHER" id="PTHR45913">
    <property type="entry name" value="EPM2A-INTERACTING PROTEIN 1"/>
    <property type="match status" value="1"/>
</dbReference>
<organism evidence="1 2">
    <name type="scientific">Sipha flava</name>
    <name type="common">yellow sugarcane aphid</name>
    <dbReference type="NCBI Taxonomy" id="143950"/>
    <lineage>
        <taxon>Eukaryota</taxon>
        <taxon>Metazoa</taxon>
        <taxon>Ecdysozoa</taxon>
        <taxon>Arthropoda</taxon>
        <taxon>Hexapoda</taxon>
        <taxon>Insecta</taxon>
        <taxon>Pterygota</taxon>
        <taxon>Neoptera</taxon>
        <taxon>Paraneoptera</taxon>
        <taxon>Hemiptera</taxon>
        <taxon>Sternorrhyncha</taxon>
        <taxon>Aphidomorpha</taxon>
        <taxon>Aphidoidea</taxon>
        <taxon>Aphididae</taxon>
        <taxon>Sipha</taxon>
    </lineage>
</organism>
<evidence type="ECO:0000313" key="2">
    <source>
        <dbReference type="RefSeq" id="XP_025420892.1"/>
    </source>
</evidence>
<name>A0A8B8GDZ9_9HEMI</name>
<dbReference type="RefSeq" id="XP_025420892.1">
    <property type="nucleotide sequence ID" value="XM_025565107.1"/>
</dbReference>
<accession>A0A8B8GDZ9</accession>
<protein>
    <submittedName>
        <fullName evidence="2">Protein FAM200A-like</fullName>
    </submittedName>
</protein>
<dbReference type="AlphaFoldDB" id="A0A8B8GDZ9"/>
<dbReference type="PANTHER" id="PTHR45913:SF19">
    <property type="entry name" value="LOW QUALITY PROTEIN: ZINC FINGER BED DOMAIN-CONTAINING PROTEIN 5-LIKE"/>
    <property type="match status" value="1"/>
</dbReference>
<dbReference type="Proteomes" id="UP000694846">
    <property type="component" value="Unplaced"/>
</dbReference>
<sequence length="149" mass="16960">MNVFGTIIDGERRKAMSRIEETNEILTYNLDKIKNLLEKQEVSIITLFNNVQNTLSREKPVRDLILPAAKAMVSAMIDEKAANSLNKIALSNDTVKKRTDGLSGNIKEQLLRRINKSDYFSLQLDGSTDITNKSVLLFYARYEYENVIS</sequence>
<dbReference type="GeneID" id="112690994"/>
<evidence type="ECO:0000313" key="1">
    <source>
        <dbReference type="Proteomes" id="UP000694846"/>
    </source>
</evidence>